<reference evidence="1 2" key="1">
    <citation type="submission" date="2017-02" db="EMBL/GenBank/DDBJ databases">
        <title>Blood Disease Bacterium A2-HR MARDI.</title>
        <authorList>
            <person name="Badrun R."/>
            <person name="Abu Bakar N."/>
            <person name="Laboh R."/>
        </authorList>
    </citation>
    <scope>NUCLEOTIDE SEQUENCE [LARGE SCALE GENOMIC DNA]</scope>
    <source>
        <strain evidence="1 2">A2-HR MARDI</strain>
        <plasmid evidence="2">Plasmid</plasmid>
    </source>
</reference>
<dbReference type="EMBL" id="CP019912">
    <property type="protein sequence ID" value="AQW31717.1"/>
    <property type="molecule type" value="Genomic_DNA"/>
</dbReference>
<sequence>MRTKDSFLYSISAGSDSACLTAQTGQVAPLPLTAQLVNHADGSAPLSNQQVTFAVVDPQNGVTPAVWSAEQGEWASSTAVLTNEGGLASVLVKAGTANGHFKIEARQVEAVNSPATFALTVGTGVPDNTGHVNALLIVEGDRQAAFLNNQVFPKPLMVKAIDASSKPVVNAEINFRVTGSTGCTLAPAPPVFTGAGGLTPMLQLFVGDQPGNFTVVAEANGKQATFDLALAPNEDQFGFSTADGNGITITRGVAPQSVQIFLTDKSKHPWPYINVYALALPNILYFSGNQPEKVIGPYQTTSAGGVQLDLGATEVSDGYLAVWVGSAISQTFKVAVTTTRGE</sequence>
<keyword evidence="1" id="KW-0614">Plasmid</keyword>
<protein>
    <submittedName>
        <fullName evidence="1">Invasin/intimin cell-adhesion domain protein</fullName>
    </submittedName>
</protein>
<name>A0A1U9VNE6_9RALS</name>
<dbReference type="Proteomes" id="UP000189628">
    <property type="component" value="Plasmid unnamed"/>
</dbReference>
<gene>
    <name evidence="1" type="ORF">B0B51_17240</name>
</gene>
<evidence type="ECO:0000313" key="2">
    <source>
        <dbReference type="Proteomes" id="UP000189628"/>
    </source>
</evidence>
<accession>A0A1U9VNE6</accession>
<dbReference type="AlphaFoldDB" id="A0A1U9VNE6"/>
<evidence type="ECO:0000313" key="1">
    <source>
        <dbReference type="EMBL" id="AQW31717.1"/>
    </source>
</evidence>
<dbReference type="RefSeq" id="WP_078223269.1">
    <property type="nucleotide sequence ID" value="NZ_CP019912.1"/>
</dbReference>
<geneLocation type="plasmid" evidence="1">
    <name>unnamed</name>
</geneLocation>
<organism evidence="1 2">
    <name type="scientific">blood disease bacterium A2-HR MARDI</name>
    <dbReference type="NCBI Taxonomy" id="1944648"/>
    <lineage>
        <taxon>Bacteria</taxon>
        <taxon>Pseudomonadati</taxon>
        <taxon>Pseudomonadota</taxon>
        <taxon>Betaproteobacteria</taxon>
        <taxon>Burkholderiales</taxon>
        <taxon>Burkholderiaceae</taxon>
        <taxon>Ralstonia</taxon>
        <taxon>Ralstonia solanacearum species complex</taxon>
    </lineage>
</organism>
<dbReference type="SUPFAM" id="SSF49373">
    <property type="entry name" value="Invasin/intimin cell-adhesion fragments"/>
    <property type="match status" value="1"/>
</dbReference>
<proteinExistence type="predicted"/>
<dbReference type="InterPro" id="IPR008964">
    <property type="entry name" value="Invasin/intimin_cell_adhesion"/>
</dbReference>